<gene>
    <name evidence="2" type="ORF">JOF56_009090</name>
</gene>
<evidence type="ECO:0000313" key="2">
    <source>
        <dbReference type="EMBL" id="MBP2328705.1"/>
    </source>
</evidence>
<dbReference type="RefSeq" id="WP_209645644.1">
    <property type="nucleotide sequence ID" value="NZ_JAGINW010000001.1"/>
</dbReference>
<keyword evidence="2" id="KW-0238">DNA-binding</keyword>
<dbReference type="Proteomes" id="UP001519332">
    <property type="component" value="Unassembled WGS sequence"/>
</dbReference>
<keyword evidence="3" id="KW-1185">Reference proteome</keyword>
<dbReference type="EMBL" id="JAGINW010000001">
    <property type="protein sequence ID" value="MBP2328705.1"/>
    <property type="molecule type" value="Genomic_DNA"/>
</dbReference>
<accession>A0ABS4TWD7</accession>
<comment type="caution">
    <text evidence="2">The sequence shown here is derived from an EMBL/GenBank/DDBJ whole genome shotgun (WGS) entry which is preliminary data.</text>
</comment>
<evidence type="ECO:0000313" key="3">
    <source>
        <dbReference type="Proteomes" id="UP001519332"/>
    </source>
</evidence>
<name>A0ABS4TWD7_9PSEU</name>
<dbReference type="GO" id="GO:0003677">
    <property type="term" value="F:DNA binding"/>
    <property type="evidence" value="ECO:0007669"/>
    <property type="project" value="UniProtKB-KW"/>
</dbReference>
<evidence type="ECO:0000256" key="1">
    <source>
        <dbReference type="SAM" id="MobiDB-lite"/>
    </source>
</evidence>
<sequence>MRILSVEQDRRASHARARVLRHAGYGVDVEPSDAAPTSIGPHAPSGPTR</sequence>
<organism evidence="2 3">
    <name type="scientific">Kibdelosporangium banguiense</name>
    <dbReference type="NCBI Taxonomy" id="1365924"/>
    <lineage>
        <taxon>Bacteria</taxon>
        <taxon>Bacillati</taxon>
        <taxon>Actinomycetota</taxon>
        <taxon>Actinomycetes</taxon>
        <taxon>Pseudonocardiales</taxon>
        <taxon>Pseudonocardiaceae</taxon>
        <taxon>Kibdelosporangium</taxon>
    </lineage>
</organism>
<proteinExistence type="predicted"/>
<protein>
    <submittedName>
        <fullName evidence="2">DNA-binding response OmpR family regulator</fullName>
    </submittedName>
</protein>
<feature type="region of interest" description="Disordered" evidence="1">
    <location>
        <begin position="1"/>
        <end position="49"/>
    </location>
</feature>
<reference evidence="2 3" key="1">
    <citation type="submission" date="2021-03" db="EMBL/GenBank/DDBJ databases">
        <title>Sequencing the genomes of 1000 actinobacteria strains.</title>
        <authorList>
            <person name="Klenk H.-P."/>
        </authorList>
    </citation>
    <scope>NUCLEOTIDE SEQUENCE [LARGE SCALE GENOMIC DNA]</scope>
    <source>
        <strain evidence="2 3">DSM 46670</strain>
    </source>
</reference>